<feature type="region of interest" description="Disordered" evidence="1">
    <location>
        <begin position="70"/>
        <end position="93"/>
    </location>
</feature>
<gene>
    <name evidence="2" type="ORF">A3K52_01610</name>
</gene>
<reference evidence="2 3" key="1">
    <citation type="journal article" date="2016" name="Nat. Commun.">
        <title>Thousands of microbial genomes shed light on interconnected biogeochemical processes in an aquifer system.</title>
        <authorList>
            <person name="Anantharaman K."/>
            <person name="Brown C.T."/>
            <person name="Hug L.A."/>
            <person name="Sharon I."/>
            <person name="Castelle C.J."/>
            <person name="Probst A.J."/>
            <person name="Thomas B.C."/>
            <person name="Singh A."/>
            <person name="Wilkins M.J."/>
            <person name="Karaoz U."/>
            <person name="Brodie E.L."/>
            <person name="Williams K.H."/>
            <person name="Hubbard S.S."/>
            <person name="Banfield J.F."/>
        </authorList>
    </citation>
    <scope>NUCLEOTIDE SEQUENCE [LARGE SCALE GENOMIC DNA]</scope>
</reference>
<accession>A0A1F7L0B2</accession>
<dbReference type="AlphaFoldDB" id="A0A1F7L0B2"/>
<proteinExistence type="predicted"/>
<evidence type="ECO:0000313" key="3">
    <source>
        <dbReference type="Proteomes" id="UP000177050"/>
    </source>
</evidence>
<organism evidence="2 3">
    <name type="scientific">Candidatus Roizmanbacteria bacterium RIFOXYD1_FULL_38_12</name>
    <dbReference type="NCBI Taxonomy" id="1802093"/>
    <lineage>
        <taxon>Bacteria</taxon>
        <taxon>Candidatus Roizmaniibacteriota</taxon>
    </lineage>
</organism>
<dbReference type="Proteomes" id="UP000177050">
    <property type="component" value="Unassembled WGS sequence"/>
</dbReference>
<sequence>MYGGYTVTEFSTPFAYYYNRSDADGALYLCIVEKNAEEDGLRLKNTGARCKTDADGNIIAGGSITDSAHCSSQVLPTPTPTVPRATATETPED</sequence>
<feature type="compositionally biased region" description="Low complexity" evidence="1">
    <location>
        <begin position="82"/>
        <end position="93"/>
    </location>
</feature>
<comment type="caution">
    <text evidence="2">The sequence shown here is derived from an EMBL/GenBank/DDBJ whole genome shotgun (WGS) entry which is preliminary data.</text>
</comment>
<name>A0A1F7L0B2_9BACT</name>
<evidence type="ECO:0000313" key="2">
    <source>
        <dbReference type="EMBL" id="OGK73474.1"/>
    </source>
</evidence>
<dbReference type="EMBL" id="MGBR01000001">
    <property type="protein sequence ID" value="OGK73474.1"/>
    <property type="molecule type" value="Genomic_DNA"/>
</dbReference>
<protein>
    <submittedName>
        <fullName evidence="2">Uncharacterized protein</fullName>
    </submittedName>
</protein>
<evidence type="ECO:0000256" key="1">
    <source>
        <dbReference type="SAM" id="MobiDB-lite"/>
    </source>
</evidence>